<organism evidence="3 4">
    <name type="scientific">Rhizobium straminoryzae</name>
    <dbReference type="NCBI Taxonomy" id="1387186"/>
    <lineage>
        <taxon>Bacteria</taxon>
        <taxon>Pseudomonadati</taxon>
        <taxon>Pseudomonadota</taxon>
        <taxon>Alphaproteobacteria</taxon>
        <taxon>Hyphomicrobiales</taxon>
        <taxon>Rhizobiaceae</taxon>
        <taxon>Rhizobium/Agrobacterium group</taxon>
        <taxon>Rhizobium</taxon>
    </lineage>
</organism>
<evidence type="ECO:0000313" key="3">
    <source>
        <dbReference type="EMBL" id="TRL40812.1"/>
    </source>
</evidence>
<dbReference type="Gene3D" id="3.30.2310.20">
    <property type="entry name" value="RelE-like"/>
    <property type="match status" value="1"/>
</dbReference>
<evidence type="ECO:0000256" key="2">
    <source>
        <dbReference type="ARBA" id="ARBA00022649"/>
    </source>
</evidence>
<dbReference type="PANTHER" id="PTHR33755">
    <property type="entry name" value="TOXIN PARE1-RELATED"/>
    <property type="match status" value="1"/>
</dbReference>
<keyword evidence="4" id="KW-1185">Reference proteome</keyword>
<dbReference type="Pfam" id="PF05016">
    <property type="entry name" value="ParE_toxin"/>
    <property type="match status" value="1"/>
</dbReference>
<proteinExistence type="inferred from homology"/>
<reference evidence="3 4" key="1">
    <citation type="submission" date="2019-07" db="EMBL/GenBank/DDBJ databases">
        <title>Ln-dependent methylotrophs.</title>
        <authorList>
            <person name="Tani A."/>
        </authorList>
    </citation>
    <scope>NUCLEOTIDE SEQUENCE [LARGE SCALE GENOMIC DNA]</scope>
    <source>
        <strain evidence="3 4">SM12</strain>
    </source>
</reference>
<dbReference type="Proteomes" id="UP000316801">
    <property type="component" value="Unassembled WGS sequence"/>
</dbReference>
<evidence type="ECO:0000313" key="4">
    <source>
        <dbReference type="Proteomes" id="UP000316801"/>
    </source>
</evidence>
<comment type="similarity">
    <text evidence="1">Belongs to the RelE toxin family.</text>
</comment>
<comment type="caution">
    <text evidence="3">The sequence shown here is derived from an EMBL/GenBank/DDBJ whole genome shotgun (WGS) entry which is preliminary data.</text>
</comment>
<dbReference type="InterPro" id="IPR035093">
    <property type="entry name" value="RelE/ParE_toxin_dom_sf"/>
</dbReference>
<sequence>MRRLEWRQTARSDLLSIIDYISDHNSDAAQALKDEIDLKVGRLIEHPRLYRAGRVEGTREMVVRSNYLVIYREDEGAIIILRVLHAAQQWPPEPERDD</sequence>
<dbReference type="AlphaFoldDB" id="A0A549TET4"/>
<dbReference type="RefSeq" id="WP_143124157.1">
    <property type="nucleotide sequence ID" value="NZ_VJMG01000011.1"/>
</dbReference>
<name>A0A549TET4_9HYPH</name>
<dbReference type="NCBIfam" id="TIGR02385">
    <property type="entry name" value="RelE_StbE"/>
    <property type="match status" value="1"/>
</dbReference>
<dbReference type="InterPro" id="IPR051803">
    <property type="entry name" value="TA_system_RelE-like_toxin"/>
</dbReference>
<gene>
    <name evidence="3" type="ORF">FNA46_05795</name>
</gene>
<accession>A0A549TET4</accession>
<dbReference type="EMBL" id="VJMG01000011">
    <property type="protein sequence ID" value="TRL40812.1"/>
    <property type="molecule type" value="Genomic_DNA"/>
</dbReference>
<evidence type="ECO:0000256" key="1">
    <source>
        <dbReference type="ARBA" id="ARBA00006226"/>
    </source>
</evidence>
<protein>
    <submittedName>
        <fullName evidence="3">Type II toxin-antitoxin system RelE/ParE family toxin</fullName>
    </submittedName>
</protein>
<keyword evidence="2" id="KW-1277">Toxin-antitoxin system</keyword>
<dbReference type="InterPro" id="IPR007712">
    <property type="entry name" value="RelE/ParE_toxin"/>
</dbReference>